<dbReference type="Gene3D" id="1.20.5.190">
    <property type="match status" value="2"/>
</dbReference>
<keyword evidence="15" id="KW-1015">Disulfide bond</keyword>
<evidence type="ECO:0000256" key="19">
    <source>
        <dbReference type="ARBA" id="ARBA00023203"/>
    </source>
</evidence>
<evidence type="ECO:0000256" key="12">
    <source>
        <dbReference type="ARBA" id="ARBA00023040"/>
    </source>
</evidence>
<dbReference type="InterPro" id="IPR023473">
    <property type="entry name" value="AMMECR1"/>
</dbReference>
<dbReference type="InterPro" id="IPR019749">
    <property type="entry name" value="Band_41_domain"/>
</dbReference>
<keyword evidence="16" id="KW-0675">Receptor</keyword>
<feature type="compositionally biased region" description="Basic and acidic residues" evidence="27">
    <location>
        <begin position="1244"/>
        <end position="1254"/>
    </location>
</feature>
<keyword evidence="12" id="KW-0297">G-protein coupled receptor</keyword>
<evidence type="ECO:0000256" key="7">
    <source>
        <dbReference type="ARBA" id="ARBA00022692"/>
    </source>
</evidence>
<dbReference type="Gene3D" id="3.10.20.90">
    <property type="entry name" value="Phosphatidylinositol 3-kinase Catalytic Subunit, Chain A, domain 1"/>
    <property type="match status" value="2"/>
</dbReference>
<dbReference type="PROSITE" id="PS51016">
    <property type="entry name" value="MYTH4"/>
    <property type="match status" value="2"/>
</dbReference>
<evidence type="ECO:0000256" key="4">
    <source>
        <dbReference type="ARBA" id="ARBA00022443"/>
    </source>
</evidence>
<keyword evidence="11 28" id="KW-1133">Transmembrane helix</keyword>
<dbReference type="PROSITE" id="PS51456">
    <property type="entry name" value="MYOSIN_MOTOR"/>
    <property type="match status" value="1"/>
</dbReference>
<dbReference type="Gene3D" id="1.20.58.530">
    <property type="match status" value="1"/>
</dbReference>
<evidence type="ECO:0000256" key="11">
    <source>
        <dbReference type="ARBA" id="ARBA00022989"/>
    </source>
</evidence>
<evidence type="ECO:0000256" key="15">
    <source>
        <dbReference type="ARBA" id="ARBA00023157"/>
    </source>
</evidence>
<sequence length="2651" mass="301045">MGKRRCVPPLEAKLASGCCGVKKPKLCGNSHGAPPGSNSNSSSGPGSQQGGESGVGGVGNLALSPPLARINLTPAVVSPLALRNGVGGCGRNLVVSAEMCFYCFDVLYCHLHGYPQPCPPRFTNDPYPLFVTWKTGRDKRLRGCIGTFSAMNLHSGLREYTLTSALKDSRFPPLTREELPKLFCSVSLLTNFEDAVDYLDWEVGEHGIRIEFVNEKGIKRTATYLPEVAKEQGTSKKPFYTMVVLRQGDYVWLESDSGGMVIGAEVKLSDTGQILLLDDEGKEHWISRKKQDSIRPMHPTSVGGVDDMIRLGDLNEAGILRNLMIRYKDSFIYTYTGSILVAVNPYQLLPLYTAEQVRLYTNKRLGELPPHVFAIADGCYFNMRRHRRDQCCIISGESGAGKTESTKLILQFLAAVSGQHSWIEQQILEANPILEGGEAKYPNLVQKHFEKLEEGNCTSCEGRDDTKEYVHICSAMKILMFSDNEKWEILKLLAAMLHLGNLDFEATVKNNLDSCDVISSTHLTMASKLLEVDPKELEDGLIHRSIATREGTVSTPLSLKQAMDSRDAFAKGIYGRMFVWIVDKINNAIYKPPSNNPRNIRRSIGLLDIFGFENFKTNSFEQLCINFANEQLQQFFVKHVFKLEQEEYARENIGWQHIDFSDNQRALDVLACKRLNIIALIEEESHFPKGTDATMLNKMNQVHSKTNIYLPPKSTHDTQFGIRHFAGVVYYDAKGFLQKNRDTLNSDIIKLVERSSNKFLKKIFQGDMETIPSITSNARVITANGSLKINENRKRSPTLSVQFRQSLDSLMKTLTVCQPYFIRCIKPNDFKKPLIFDRDLCLRQLRYSGMMETIRIRKAGYPIRYTFEEFLDRYRVLLPSAVCDPKLIKEDPEQCCGFISEAIIGQEGDWKIGKTKIFLKDYHDMVLEVARDKALNEKAILIQRVLRGYKHRKTFVKQRKAAVVLQSAWRAYKCRKLYRVVQLGFARLQAQCRSRQLFHRYQKTRAMVVLLQARCRGYLLRQEKRKKLEAVHILQAYTRGMLGRRAAAILRNEKDLSAQEQRAQELERLRQKEAAMRNRVASSPSESMSDQEMVDNIFGFLPSMVGGQEGQAPLGFEDLEGSKSVLEEVDLDEIPIIMAQEEEEEEYDDLEKYSFTKFAIMYFQGSATDTYIRRRLRHPLLYHEDEGDIVASLAVWWIILRFMGDIPEPRLNTRGQEETEETEIEQNLGRRQGRRLSNLAGLEQEPKPRSRDSENVFTGEGPMLDKPMTPLEKLHFIVGNSIRRPNIRDEIYCQICKQLSDNGSRTSYIKGWILLSICLGIFPPSERFKKYLLNFIRNGPIGYSAYCVDRLRRTLSNGVRGEPPSWLELQATKTKKPIVVSVTLMDGHSLSVLLDSASTAEEICRYIAQKIGLKDIFGFSIYIALYEKVWSLGGGKEHLLDSISQCEQVVKGQGGKEQHAPWRLYFRKEVFSPWHNCSEDPVSTDLIYKQIIRGLKFGEYHCDKEHDLIQLTVQHYYIQFNLQLSGENSRKVVQDCITYSLLEEKSESKWVQLINGSCATTSYLQRRPHQNIVKGEVVDFARFKWPLLFSRFFEVTKFSGPSLARNQFIVAVNWSGISFLDEKEKKLLDLSYPEVVAINTSRADKTFGQTISMSTLRGEEFVLTSANAADISELVVMFLEGLKKRSEYAVALQESGKQVDSTFLNYKKGDLIVVLKDENFASDRGWIKGQNERTGQSGAVAYDAIFILPTLTRPSNEVLTLLSLTPEQRKSIVQSTQKDVVTSEPRVAPYSLKEFSYEHFRSNAKDNLNKALLNKGITKERLWVSSREPIKQPLLKKLVGDAELSHQACLTFIDILYEKSDKLSLNILAPILKYMGDYPTKQVRSPMELTDQIFEPAMQAEALRDEVYCQIMKQLTSNHNRYSLESGWQLMWLCCGLFPPSSVLLKPTQRFLESRRREPLANDCLQRIQMVLRMGPRKFPPHKVEVDGIQQTSTQIFHKVHFPNDTEEIFEVASSTRIRDLCQTIAMKLKLTSAEGFSLFLKTPDKVLSLNEGDFFFDSLRQIIDWTKKLKKVKEAVQMNVPYTVYFMRKLWFNVAPGRDIQADTIFHYPQELPKYLRGYHKCTKEDAISLAGLILKVKFNNDKSIFPMIPKILKDLVPSDMIKLMSPEEWKKNIIASFNKHSGKSADDAKLAFLKIIFHWPTFGCAFFEVKQTSEPNYPDIIMIAISKQGVTLIHPKTKDILATYLFNKIENWSSGGTYFHMTIDSFVKGNRILCETSLGYKMDDLLTSYVNLYMSAFNKQRNLELPNRRSTDISHSSSMDSTYFNQTFGNCSSESSLENVLFAAFYLVIFLLALVGNGLALWVFSGQRGPSSPANIFLVHLAVADLSYVAILPLRAVYHLLGGHWPFGEIPCRISGFLFYVNMYASLYFLACVAGDRYLAVVHAVRSLKIRRSRYAHFVSAGLWLLVTVSMAPLLVSGQTAQVDNITVCLQLYREKASKSALISLALAFTPPFLVTLTSYILIAQSLRQGMRLEPGLKSKALRTISLVLLIYLVCFLPYHISRATFILTHGEPTAPCPLKRTLLLGNRVTSFLTCLNGALDPLVYIFGAEKFRDGLQRLLCRGKAEPSVVTSGEGKVTHESSISAKSEL</sequence>
<evidence type="ECO:0000256" key="8">
    <source>
        <dbReference type="ARBA" id="ARBA00022737"/>
    </source>
</evidence>
<feature type="transmembrane region" description="Helical" evidence="28">
    <location>
        <begin position="2416"/>
        <end position="2436"/>
    </location>
</feature>
<dbReference type="CDD" id="cd14473">
    <property type="entry name" value="FERM_B-lobe"/>
    <property type="match status" value="2"/>
</dbReference>
<dbReference type="Pfam" id="PF21998">
    <property type="entry name" value="FERM_C1_MyoVII"/>
    <property type="match status" value="1"/>
</dbReference>
<evidence type="ECO:0000256" key="26">
    <source>
        <dbReference type="SAM" id="Coils"/>
    </source>
</evidence>
<dbReference type="SUPFAM" id="SSF143447">
    <property type="entry name" value="AMMECR1-like"/>
    <property type="match status" value="1"/>
</dbReference>
<dbReference type="Gene3D" id="1.25.40.530">
    <property type="entry name" value="MyTH4 domain"/>
    <property type="match status" value="2"/>
</dbReference>
<dbReference type="PRINTS" id="PR01157">
    <property type="entry name" value="P2YPURNOCPTR"/>
</dbReference>
<dbReference type="Gene3D" id="2.30.30.40">
    <property type="entry name" value="SH3 Domains"/>
    <property type="match status" value="1"/>
</dbReference>
<keyword evidence="26" id="KW-0175">Coiled coil</keyword>
<dbReference type="InterPro" id="IPR038185">
    <property type="entry name" value="MyTH4_dom_sf"/>
</dbReference>
<accession>A0A8X7X6K3</accession>
<dbReference type="PROSITE" id="PS51112">
    <property type="entry name" value="AMMECR1"/>
    <property type="match status" value="1"/>
</dbReference>
<dbReference type="SMART" id="SM00295">
    <property type="entry name" value="B41"/>
    <property type="match status" value="2"/>
</dbReference>
<dbReference type="SMART" id="SM00015">
    <property type="entry name" value="IQ"/>
    <property type="match status" value="4"/>
</dbReference>
<dbReference type="Gene3D" id="3.40.850.10">
    <property type="entry name" value="Kinesin motor domain"/>
    <property type="match status" value="2"/>
</dbReference>
<feature type="non-terminal residue" evidence="35">
    <location>
        <position position="1"/>
    </location>
</feature>
<feature type="transmembrane region" description="Helical" evidence="28">
    <location>
        <begin position="2457"/>
        <end position="2478"/>
    </location>
</feature>
<dbReference type="InterPro" id="IPR011993">
    <property type="entry name" value="PH-like_dom_sf"/>
</dbReference>
<keyword evidence="19 25" id="KW-0009">Actin-binding</keyword>
<evidence type="ECO:0000256" key="21">
    <source>
        <dbReference type="ARBA" id="ARBA00059735"/>
    </source>
</evidence>
<evidence type="ECO:0000256" key="9">
    <source>
        <dbReference type="ARBA" id="ARBA00022741"/>
    </source>
</evidence>
<dbReference type="InterPro" id="IPR002733">
    <property type="entry name" value="AMMECR1_domain"/>
</dbReference>
<dbReference type="CDD" id="cd15161">
    <property type="entry name" value="7tmA_GPR17"/>
    <property type="match status" value="1"/>
</dbReference>
<dbReference type="Pfam" id="PF00612">
    <property type="entry name" value="IQ"/>
    <property type="match status" value="3"/>
</dbReference>
<dbReference type="CDD" id="cd23767">
    <property type="entry name" value="IQCD"/>
    <property type="match status" value="1"/>
</dbReference>
<dbReference type="SUPFAM" id="SSF47031">
    <property type="entry name" value="Second domain of FERM"/>
    <property type="match status" value="2"/>
</dbReference>
<dbReference type="InterPro" id="IPR036961">
    <property type="entry name" value="Kinesin_motor_dom_sf"/>
</dbReference>
<dbReference type="GO" id="GO:0005737">
    <property type="term" value="C:cytoplasm"/>
    <property type="evidence" value="ECO:0007669"/>
    <property type="project" value="UniProtKB-SubCell"/>
</dbReference>
<keyword evidence="8" id="KW-0677">Repeat</keyword>
<evidence type="ECO:0000259" key="29">
    <source>
        <dbReference type="PROSITE" id="PS50002"/>
    </source>
</evidence>
<gene>
    <name evidence="35" type="primary">Myo7a_0</name>
    <name evidence="35" type="ORF">GTO96_0001032</name>
</gene>
<dbReference type="InterPro" id="IPR041793">
    <property type="entry name" value="MyoVII_FERM_C1"/>
</dbReference>
<dbReference type="Gene3D" id="6.20.240.20">
    <property type="match status" value="1"/>
</dbReference>
<proteinExistence type="inferred from homology"/>
<comment type="function">
    <text evidence="21">Dual specificity receptor for uracil nucleotides and cysteinyl leukotrienes (CysLTs). Signals through G(i) and inhibition of adenylyl cyclase. May mediate brain damage by nucleotides and CysLTs following ischemia.</text>
</comment>
<dbReference type="InterPro" id="IPR027485">
    <property type="entry name" value="AMMECR1_N"/>
</dbReference>
<dbReference type="GO" id="GO:0003779">
    <property type="term" value="F:actin binding"/>
    <property type="evidence" value="ECO:0007669"/>
    <property type="project" value="UniProtKB-KW"/>
</dbReference>
<feature type="domain" description="Myosin motor" evidence="34">
    <location>
        <begin position="303"/>
        <end position="932"/>
    </location>
</feature>
<keyword evidence="4 24" id="KW-0728">SH3 domain</keyword>
<dbReference type="SMART" id="SM00242">
    <property type="entry name" value="MYSc"/>
    <property type="match status" value="1"/>
</dbReference>
<reference evidence="35 36" key="1">
    <citation type="journal article" date="2021" name="Cell">
        <title>Tracing the genetic footprints of vertebrate landing in non-teleost ray-finned fishes.</title>
        <authorList>
            <person name="Bi X."/>
            <person name="Wang K."/>
            <person name="Yang L."/>
            <person name="Pan H."/>
            <person name="Jiang H."/>
            <person name="Wei Q."/>
            <person name="Fang M."/>
            <person name="Yu H."/>
            <person name="Zhu C."/>
            <person name="Cai Y."/>
            <person name="He Y."/>
            <person name="Gan X."/>
            <person name="Zeng H."/>
            <person name="Yu D."/>
            <person name="Zhu Y."/>
            <person name="Jiang H."/>
            <person name="Qiu Q."/>
            <person name="Yang H."/>
            <person name="Zhang Y.E."/>
            <person name="Wang W."/>
            <person name="Zhu M."/>
            <person name="He S."/>
            <person name="Zhang G."/>
        </authorList>
    </citation>
    <scope>NUCLEOTIDE SEQUENCE [LARGE SCALE GENOMIC DNA]</scope>
    <source>
        <strain evidence="35">Bchr_013</strain>
    </source>
</reference>
<evidence type="ECO:0000259" key="34">
    <source>
        <dbReference type="PROSITE" id="PS51456"/>
    </source>
</evidence>
<evidence type="ECO:0000256" key="27">
    <source>
        <dbReference type="SAM" id="MobiDB-lite"/>
    </source>
</evidence>
<dbReference type="InterPro" id="IPR000299">
    <property type="entry name" value="FERM_domain"/>
</dbReference>
<evidence type="ECO:0000256" key="5">
    <source>
        <dbReference type="ARBA" id="ARBA00022475"/>
    </source>
</evidence>
<feature type="binding site" evidence="25">
    <location>
        <begin position="396"/>
        <end position="403"/>
    </location>
    <ligand>
        <name>ATP</name>
        <dbReference type="ChEBI" id="CHEBI:30616"/>
    </ligand>
</feature>
<dbReference type="SUPFAM" id="SSF54236">
    <property type="entry name" value="Ubiquitin-like"/>
    <property type="match status" value="2"/>
</dbReference>
<dbReference type="InterPro" id="IPR035963">
    <property type="entry name" value="FERM_2"/>
</dbReference>
<dbReference type="GO" id="GO:0004930">
    <property type="term" value="F:G protein-coupled receptor activity"/>
    <property type="evidence" value="ECO:0007669"/>
    <property type="project" value="UniProtKB-KW"/>
</dbReference>
<feature type="compositionally biased region" description="Low complexity" evidence="27">
    <location>
        <begin position="30"/>
        <end position="46"/>
    </location>
</feature>
<dbReference type="FunFam" id="3.30.700.20:FF:000001">
    <property type="entry name" value="AMME syndrome candidate gene 1"/>
    <property type="match status" value="1"/>
</dbReference>
<feature type="coiled-coil region" evidence="26">
    <location>
        <begin position="1049"/>
        <end position="1076"/>
    </location>
</feature>
<dbReference type="Gene3D" id="1.20.120.720">
    <property type="entry name" value="Myosin VI head, motor domain, U50 subdomain"/>
    <property type="match status" value="1"/>
</dbReference>
<dbReference type="SUPFAM" id="SSF81321">
    <property type="entry name" value="Family A G protein-coupled receptor-like"/>
    <property type="match status" value="1"/>
</dbReference>
<feature type="domain" description="FERM" evidence="30">
    <location>
        <begin position="1378"/>
        <end position="1686"/>
    </location>
</feature>
<dbReference type="InterPro" id="IPR017452">
    <property type="entry name" value="GPCR_Rhodpsn_7TM"/>
</dbReference>
<dbReference type="CDD" id="cd13198">
    <property type="entry name" value="FERM_C1_MyoVII"/>
    <property type="match status" value="1"/>
</dbReference>
<dbReference type="InterPro" id="IPR001609">
    <property type="entry name" value="Myosin_head_motor_dom-like"/>
</dbReference>
<comment type="similarity">
    <text evidence="3 25">Belongs to the TRAFAC class myosin-kinesin ATPase superfamily. Myosin family.</text>
</comment>
<dbReference type="PANTHER" id="PTHR22692">
    <property type="entry name" value="MYOSIN VII, XV"/>
    <property type="match status" value="1"/>
</dbReference>
<evidence type="ECO:0000256" key="24">
    <source>
        <dbReference type="PROSITE-ProRule" id="PRU00192"/>
    </source>
</evidence>
<dbReference type="Pfam" id="PF24123">
    <property type="entry name" value="Myosin_VII_N"/>
    <property type="match status" value="1"/>
</dbReference>
<evidence type="ECO:0000256" key="23">
    <source>
        <dbReference type="ARBA" id="ARBA00083865"/>
    </source>
</evidence>
<dbReference type="InterPro" id="IPR001452">
    <property type="entry name" value="SH3_domain"/>
</dbReference>
<keyword evidence="9 25" id="KW-0547">Nucleotide-binding</keyword>
<feature type="non-terminal residue" evidence="35">
    <location>
        <position position="2651"/>
    </location>
</feature>
<dbReference type="Gene3D" id="3.30.700.20">
    <property type="entry name" value="Hypothetical protein ph0010, domain 1"/>
    <property type="match status" value="1"/>
</dbReference>
<dbReference type="SUPFAM" id="SSF52540">
    <property type="entry name" value="P-loop containing nucleoside triphosphate hydrolases"/>
    <property type="match status" value="1"/>
</dbReference>
<evidence type="ECO:0000313" key="36">
    <source>
        <dbReference type="Proteomes" id="UP000886611"/>
    </source>
</evidence>
<dbReference type="InterPro" id="IPR000276">
    <property type="entry name" value="GPCR_Rhodpsn"/>
</dbReference>
<feature type="domain" description="MyTH4" evidence="32">
    <location>
        <begin position="1825"/>
        <end position="1990"/>
    </location>
</feature>
<dbReference type="Pfam" id="PF00784">
    <property type="entry name" value="MyTH4"/>
    <property type="match status" value="2"/>
</dbReference>
<feature type="transmembrane region" description="Helical" evidence="28">
    <location>
        <begin position="2503"/>
        <end position="2525"/>
    </location>
</feature>
<feature type="region of interest" description="Actin-binding" evidence="25">
    <location>
        <begin position="807"/>
        <end position="829"/>
    </location>
</feature>
<dbReference type="CDD" id="cd17093">
    <property type="entry name" value="FERM2_F1_Myosin-VII"/>
    <property type="match status" value="1"/>
</dbReference>
<dbReference type="FunFam" id="1.20.80.10:FF:000012">
    <property type="entry name" value="Myosin VIIA"/>
    <property type="match status" value="1"/>
</dbReference>
<dbReference type="InterPro" id="IPR036071">
    <property type="entry name" value="AMMECR1_dom_sf"/>
</dbReference>
<keyword evidence="17 25" id="KW-0505">Motor protein</keyword>
<dbReference type="PROSITE" id="PS50002">
    <property type="entry name" value="SH3"/>
    <property type="match status" value="1"/>
</dbReference>
<keyword evidence="5" id="KW-1003">Cell membrane</keyword>
<evidence type="ECO:0000259" key="33">
    <source>
        <dbReference type="PROSITE" id="PS51112"/>
    </source>
</evidence>
<organism evidence="35 36">
    <name type="scientific">Polypterus senegalus</name>
    <name type="common">Senegal bichir</name>
    <dbReference type="NCBI Taxonomy" id="55291"/>
    <lineage>
        <taxon>Eukaryota</taxon>
        <taxon>Metazoa</taxon>
        <taxon>Chordata</taxon>
        <taxon>Craniata</taxon>
        <taxon>Vertebrata</taxon>
        <taxon>Euteleostomi</taxon>
        <taxon>Actinopterygii</taxon>
        <taxon>Polypteriformes</taxon>
        <taxon>Polypteridae</taxon>
        <taxon>Polypterus</taxon>
    </lineage>
</organism>
<dbReference type="InterPro" id="IPR029071">
    <property type="entry name" value="Ubiquitin-like_domsf"/>
</dbReference>
<keyword evidence="10 25" id="KW-0067">ATP-binding</keyword>
<evidence type="ECO:0000256" key="18">
    <source>
        <dbReference type="ARBA" id="ARBA00023180"/>
    </source>
</evidence>
<dbReference type="Gene3D" id="1.20.1070.10">
    <property type="entry name" value="Rhodopsin 7-helix transmembrane proteins"/>
    <property type="match status" value="1"/>
</dbReference>
<dbReference type="InterPro" id="IPR027417">
    <property type="entry name" value="P-loop_NTPase"/>
</dbReference>
<evidence type="ECO:0000256" key="16">
    <source>
        <dbReference type="ARBA" id="ARBA00023170"/>
    </source>
</evidence>
<comment type="caution">
    <text evidence="35">The sequence shown here is derived from an EMBL/GenBank/DDBJ whole genome shotgun (WGS) entry which is preliminary data.</text>
</comment>
<dbReference type="InterPro" id="IPR019748">
    <property type="entry name" value="FERM_central"/>
</dbReference>
<dbReference type="PROSITE" id="PS50096">
    <property type="entry name" value="IQ"/>
    <property type="match status" value="4"/>
</dbReference>
<evidence type="ECO:0000256" key="2">
    <source>
        <dbReference type="ARBA" id="ARBA00004651"/>
    </source>
</evidence>
<dbReference type="GO" id="GO:0005886">
    <property type="term" value="C:plasma membrane"/>
    <property type="evidence" value="ECO:0007669"/>
    <property type="project" value="UniProtKB-SubCell"/>
</dbReference>
<dbReference type="PANTHER" id="PTHR22692:SF24">
    <property type="entry name" value="MYOSIN VIIB"/>
    <property type="match status" value="1"/>
</dbReference>
<evidence type="ECO:0000256" key="10">
    <source>
        <dbReference type="ARBA" id="ARBA00022840"/>
    </source>
</evidence>
<evidence type="ECO:0000256" key="14">
    <source>
        <dbReference type="ARBA" id="ARBA00023136"/>
    </source>
</evidence>
<keyword evidence="18" id="KW-0325">Glycoprotein</keyword>
<dbReference type="NCBIfam" id="TIGR00296">
    <property type="entry name" value="TIGR00296 family protein"/>
    <property type="match status" value="1"/>
</dbReference>
<dbReference type="Pfam" id="PF00373">
    <property type="entry name" value="FERM_M"/>
    <property type="match status" value="1"/>
</dbReference>
<feature type="domain" description="MyTH4" evidence="32">
    <location>
        <begin position="1171"/>
        <end position="1373"/>
    </location>
</feature>
<name>A0A8X7X6K3_POLSE</name>
<keyword evidence="7 28" id="KW-0812">Transmembrane</keyword>
<evidence type="ECO:0000259" key="31">
    <source>
        <dbReference type="PROSITE" id="PS50262"/>
    </source>
</evidence>
<feature type="domain" description="SH3" evidence="29">
    <location>
        <begin position="1684"/>
        <end position="1750"/>
    </location>
</feature>
<feature type="transmembrane region" description="Helical" evidence="28">
    <location>
        <begin position="2378"/>
        <end position="2396"/>
    </location>
</feature>
<dbReference type="InterPro" id="IPR000857">
    <property type="entry name" value="MyTH4_dom"/>
</dbReference>
<feature type="region of interest" description="Disordered" evidence="27">
    <location>
        <begin position="30"/>
        <end position="55"/>
    </location>
</feature>
<feature type="domain" description="FERM" evidence="30">
    <location>
        <begin position="1996"/>
        <end position="2299"/>
    </location>
</feature>
<dbReference type="PROSITE" id="PS50057">
    <property type="entry name" value="FERM_3"/>
    <property type="match status" value="2"/>
</dbReference>
<evidence type="ECO:0000256" key="3">
    <source>
        <dbReference type="ARBA" id="ARBA00008314"/>
    </source>
</evidence>
<evidence type="ECO:0000256" key="17">
    <source>
        <dbReference type="ARBA" id="ARBA00023175"/>
    </source>
</evidence>
<dbReference type="EMBL" id="JAATIS010004040">
    <property type="protein sequence ID" value="KAG2462697.1"/>
    <property type="molecule type" value="Genomic_DNA"/>
</dbReference>
<dbReference type="InterPro" id="IPR041794">
    <property type="entry name" value="MyoVII_FERM_C2"/>
</dbReference>
<dbReference type="InterPro" id="IPR014352">
    <property type="entry name" value="FERM/acyl-CoA-bd_prot_sf"/>
</dbReference>
<dbReference type="GO" id="GO:0016459">
    <property type="term" value="C:myosin complex"/>
    <property type="evidence" value="ECO:0007669"/>
    <property type="project" value="UniProtKB-KW"/>
</dbReference>
<evidence type="ECO:0000256" key="1">
    <source>
        <dbReference type="ARBA" id="ARBA00004496"/>
    </source>
</evidence>
<dbReference type="CDD" id="cd17092">
    <property type="entry name" value="FERM1_F1_Myosin-VII"/>
    <property type="match status" value="1"/>
</dbReference>
<dbReference type="InterPro" id="IPR036106">
    <property type="entry name" value="MYSc_Myo7"/>
</dbReference>
<keyword evidence="13 25" id="KW-0518">Myosin</keyword>
<dbReference type="FunFam" id="2.30.29.30:FF:000075">
    <property type="entry name" value="unconventional myosin-VIIa"/>
    <property type="match status" value="1"/>
</dbReference>
<dbReference type="InterPro" id="IPR057130">
    <property type="entry name" value="Myosin_VII_N"/>
</dbReference>
<evidence type="ECO:0000256" key="22">
    <source>
        <dbReference type="ARBA" id="ARBA00069697"/>
    </source>
</evidence>
<evidence type="ECO:0000313" key="35">
    <source>
        <dbReference type="EMBL" id="KAG2462697.1"/>
    </source>
</evidence>
<keyword evidence="20" id="KW-0807">Transducer</keyword>
<dbReference type="CDD" id="cd13199">
    <property type="entry name" value="FERM_C2_MyoVII"/>
    <property type="match status" value="1"/>
</dbReference>
<evidence type="ECO:0000256" key="20">
    <source>
        <dbReference type="ARBA" id="ARBA00023224"/>
    </source>
</evidence>
<feature type="domain" description="G-protein coupled receptors family 1 profile" evidence="31">
    <location>
        <begin position="2358"/>
        <end position="2607"/>
    </location>
</feature>
<evidence type="ECO:0000259" key="32">
    <source>
        <dbReference type="PROSITE" id="PS51016"/>
    </source>
</evidence>
<dbReference type="Gene3D" id="2.30.29.30">
    <property type="entry name" value="Pleckstrin-homology domain (PH domain)/Phosphotyrosine-binding domain (PTB)"/>
    <property type="match status" value="2"/>
</dbReference>
<dbReference type="CDD" id="cd01381">
    <property type="entry name" value="MYSc_Myo7"/>
    <property type="match status" value="1"/>
</dbReference>
<dbReference type="Pfam" id="PF21989">
    <property type="entry name" value="RA_2"/>
    <property type="match status" value="2"/>
</dbReference>
<evidence type="ECO:0000256" key="13">
    <source>
        <dbReference type="ARBA" id="ARBA00023123"/>
    </source>
</evidence>
<dbReference type="GO" id="GO:0003774">
    <property type="term" value="F:cytoskeletal motor activity"/>
    <property type="evidence" value="ECO:0007669"/>
    <property type="project" value="UniProtKB-UniRule"/>
</dbReference>
<feature type="region of interest" description="Disordered" evidence="27">
    <location>
        <begin position="1209"/>
        <end position="1262"/>
    </location>
</feature>
<dbReference type="SUPFAM" id="SSF50729">
    <property type="entry name" value="PH domain-like"/>
    <property type="match status" value="1"/>
</dbReference>
<dbReference type="Pfam" id="PF01871">
    <property type="entry name" value="AMMECR1"/>
    <property type="match status" value="1"/>
</dbReference>
<dbReference type="FunFam" id="1.20.1070.10:FF:000152">
    <property type="entry name" value="uracil nucleotide/cysteinyl leukotriene receptor"/>
    <property type="match status" value="1"/>
</dbReference>
<dbReference type="GO" id="GO:0005524">
    <property type="term" value="F:ATP binding"/>
    <property type="evidence" value="ECO:0007669"/>
    <property type="project" value="UniProtKB-UniRule"/>
</dbReference>
<dbReference type="PRINTS" id="PR00237">
    <property type="entry name" value="GPCRRHODOPSN"/>
</dbReference>
<protein>
    <recommendedName>
        <fullName evidence="22">Uracil nucleotide/cysteinyl leukotriene receptor</fullName>
    </recommendedName>
    <alternativeName>
        <fullName evidence="23">G-protein coupled receptor 17</fullName>
    </alternativeName>
</protein>
<dbReference type="Pfam" id="PF00001">
    <property type="entry name" value="7tm_1"/>
    <property type="match status" value="1"/>
</dbReference>
<feature type="domain" description="AMMECR1" evidence="33">
    <location>
        <begin position="88"/>
        <end position="285"/>
    </location>
</feature>
<dbReference type="InterPro" id="IPR000048">
    <property type="entry name" value="IQ_motif_EF-hand-BS"/>
</dbReference>
<evidence type="ECO:0000256" key="28">
    <source>
        <dbReference type="SAM" id="Phobius"/>
    </source>
</evidence>
<dbReference type="SMART" id="SM00139">
    <property type="entry name" value="MyTH4"/>
    <property type="match status" value="2"/>
</dbReference>
<dbReference type="InterPro" id="IPR051567">
    <property type="entry name" value="Unconventional_Myosin_ATPase"/>
</dbReference>
<evidence type="ECO:0000256" key="25">
    <source>
        <dbReference type="PROSITE-ProRule" id="PRU00782"/>
    </source>
</evidence>
<evidence type="ECO:0000256" key="6">
    <source>
        <dbReference type="ARBA" id="ARBA00022490"/>
    </source>
</evidence>
<keyword evidence="14 28" id="KW-0472">Membrane</keyword>
<feature type="transmembrane region" description="Helical" evidence="28">
    <location>
        <begin position="2342"/>
        <end position="2366"/>
    </location>
</feature>
<keyword evidence="6" id="KW-0963">Cytoplasm</keyword>
<dbReference type="Pfam" id="PF00063">
    <property type="entry name" value="Myosin_head"/>
    <property type="match status" value="2"/>
</dbReference>
<dbReference type="Gene3D" id="1.20.80.10">
    <property type="match status" value="2"/>
</dbReference>
<dbReference type="PROSITE" id="PS50262">
    <property type="entry name" value="G_PROTEIN_RECEP_F1_2"/>
    <property type="match status" value="1"/>
</dbReference>
<keyword evidence="36" id="KW-1185">Reference proteome</keyword>
<dbReference type="Proteomes" id="UP000886611">
    <property type="component" value="Unassembled WGS sequence"/>
</dbReference>
<evidence type="ECO:0000259" key="30">
    <source>
        <dbReference type="PROSITE" id="PS50057"/>
    </source>
</evidence>
<comment type="subcellular location">
    <subcellularLocation>
        <location evidence="2">Cell membrane</location>
        <topology evidence="2">Multi-pass membrane protein</topology>
    </subcellularLocation>
    <subcellularLocation>
        <location evidence="1">Cytoplasm</location>
    </subcellularLocation>
</comment>
<feature type="transmembrane region" description="Helical" evidence="28">
    <location>
        <begin position="2546"/>
        <end position="2563"/>
    </location>
</feature>